<dbReference type="Proteomes" id="UP000712045">
    <property type="component" value="Unassembled WGS sequence"/>
</dbReference>
<sequence>MWSCFSRIGQELHSNYRPSKPDSLGYTDEQHQQVAAYWKRLLQLSIKVTTHRFWQTLGPGLVVEGRRQLKHVDDQPETTAGAAA</sequence>
<proteinExistence type="predicted"/>
<comment type="caution">
    <text evidence="1">The sequence shown here is derived from an EMBL/GenBank/DDBJ whole genome shotgun (WGS) entry which is preliminary data.</text>
</comment>
<reference evidence="1 2" key="1">
    <citation type="submission" date="2021-02" db="EMBL/GenBank/DDBJ databases">
        <title>Genome Streptomyces sp. RHZ10.</title>
        <authorList>
            <person name="Besaury L."/>
        </authorList>
    </citation>
    <scope>NUCLEOTIDE SEQUENCE [LARGE SCALE GENOMIC DNA]</scope>
    <source>
        <strain evidence="1 2">RHZ10</strain>
    </source>
</reference>
<evidence type="ECO:0000313" key="1">
    <source>
        <dbReference type="EMBL" id="MBM7052825.1"/>
    </source>
</evidence>
<accession>A0ABS2HQ48</accession>
<dbReference type="EMBL" id="JAFEUF010000007">
    <property type="protein sequence ID" value="MBM7052825.1"/>
    <property type="molecule type" value="Genomic_DNA"/>
</dbReference>
<gene>
    <name evidence="1" type="ORF">JS521_02745</name>
</gene>
<organism evidence="1 2">
    <name type="scientific">Streptomyces durocortorensis</name>
    <dbReference type="NCBI Taxonomy" id="2811104"/>
    <lineage>
        <taxon>Bacteria</taxon>
        <taxon>Bacillati</taxon>
        <taxon>Actinomycetota</taxon>
        <taxon>Actinomycetes</taxon>
        <taxon>Kitasatosporales</taxon>
        <taxon>Streptomycetaceae</taxon>
        <taxon>Streptomyces</taxon>
    </lineage>
</organism>
<dbReference type="RefSeq" id="WP_205081098.1">
    <property type="nucleotide sequence ID" value="NZ_JAFEUF010000007.1"/>
</dbReference>
<name>A0ABS2HQ48_9ACTN</name>
<keyword evidence="2" id="KW-1185">Reference proteome</keyword>
<protein>
    <submittedName>
        <fullName evidence="1">Uncharacterized protein</fullName>
    </submittedName>
</protein>
<evidence type="ECO:0000313" key="2">
    <source>
        <dbReference type="Proteomes" id="UP000712045"/>
    </source>
</evidence>